<evidence type="ECO:0000256" key="3">
    <source>
        <dbReference type="ARBA" id="ARBA00023163"/>
    </source>
</evidence>
<keyword evidence="1" id="KW-0805">Transcription regulation</keyword>
<dbReference type="Proteomes" id="UP000264980">
    <property type="component" value="Chromosome"/>
</dbReference>
<proteinExistence type="inferred from homology"/>
<evidence type="ECO:0000313" key="4">
    <source>
        <dbReference type="EMBL" id="AXF76630.1"/>
    </source>
</evidence>
<accession>A0A345CT63</accession>
<keyword evidence="2" id="KW-0238">DNA-binding</keyword>
<reference evidence="4 5" key="1">
    <citation type="submission" date="2016-01" db="EMBL/GenBank/DDBJ databases">
        <authorList>
            <person name="Oliw E.H."/>
        </authorList>
    </citation>
    <scope>NUCLEOTIDE SEQUENCE [LARGE SCALE GENOMIC DNA]</scope>
    <source>
        <strain evidence="4 5">MDcuke</strain>
    </source>
</reference>
<keyword evidence="3" id="KW-0804">Transcription</keyword>
<gene>
    <name evidence="4" type="ORF">AV903_12215</name>
</gene>
<dbReference type="AlphaFoldDB" id="A0A345CT63"/>
<dbReference type="GO" id="GO:0006355">
    <property type="term" value="P:regulation of DNA-templated transcription"/>
    <property type="evidence" value="ECO:0007669"/>
    <property type="project" value="InterPro"/>
</dbReference>
<dbReference type="EMBL" id="CP013970">
    <property type="protein sequence ID" value="AXF76630.1"/>
    <property type="molecule type" value="Genomic_DNA"/>
</dbReference>
<dbReference type="InterPro" id="IPR038500">
    <property type="entry name" value="Antitermination_sf"/>
</dbReference>
<dbReference type="Gene3D" id="1.10.274.110">
    <property type="match status" value="2"/>
</dbReference>
<dbReference type="GO" id="GO:0003677">
    <property type="term" value="F:DNA binding"/>
    <property type="evidence" value="ECO:0007669"/>
    <property type="project" value="UniProtKB-KW"/>
</dbReference>
<evidence type="ECO:0000313" key="5">
    <source>
        <dbReference type="Proteomes" id="UP000264980"/>
    </source>
</evidence>
<dbReference type="InterPro" id="IPR003222">
    <property type="entry name" value="Antitermntn"/>
</dbReference>
<protein>
    <submittedName>
        <fullName evidence="4">Antitermination protein</fullName>
    </submittedName>
</protein>
<name>A0A345CT63_9GAMM</name>
<dbReference type="Pfam" id="PF03589">
    <property type="entry name" value="Antiterm"/>
    <property type="match status" value="2"/>
</dbReference>
<dbReference type="RefSeq" id="WP_233480265.1">
    <property type="nucleotide sequence ID" value="NZ_CP013970.1"/>
</dbReference>
<dbReference type="InterPro" id="IPR036410">
    <property type="entry name" value="HSP_DnaJ_Cys-rich_dom_sf"/>
</dbReference>
<dbReference type="SUPFAM" id="SSF57938">
    <property type="entry name" value="DnaJ/Hsp40 cysteine-rich domain"/>
    <property type="match status" value="1"/>
</dbReference>
<dbReference type="HAMAP" id="MF_04158">
    <property type="entry name" value="Antitermination_lambda"/>
    <property type="match status" value="1"/>
</dbReference>
<evidence type="ECO:0000256" key="1">
    <source>
        <dbReference type="ARBA" id="ARBA00023015"/>
    </source>
</evidence>
<sequence>MKLESAVKYFSPKSQTFTDSSRATASDSLTGTDLMGAIGMCQSKSPFGMAVYMAKTGVSNDDCYRTIEQLLSYANRTAPKLVSRAAGGKLGKCLVVLSKLAFEEYSRSADTTSTCQRCSGTGFNHVEREVVKYAGHVNSFTGEEVIPPRTEMELVKEVCQHCNGKGQITARCRCNGTGRVRDMAESARQGAPVERECDRCSGRGYKRSPGTRAYRAIHTLLPELQERTWNNNWRPFFEKLVAKCEIEESHADAEFRKVTR</sequence>
<evidence type="ECO:0000256" key="2">
    <source>
        <dbReference type="ARBA" id="ARBA00023125"/>
    </source>
</evidence>
<organism evidence="4 5">
    <name type="scientific">Erwinia tracheiphila</name>
    <dbReference type="NCBI Taxonomy" id="65700"/>
    <lineage>
        <taxon>Bacteria</taxon>
        <taxon>Pseudomonadati</taxon>
        <taxon>Pseudomonadota</taxon>
        <taxon>Gammaproteobacteria</taxon>
        <taxon>Enterobacterales</taxon>
        <taxon>Erwiniaceae</taxon>
        <taxon>Erwinia</taxon>
    </lineage>
</organism>